<reference evidence="2" key="1">
    <citation type="submission" date="2020-11" db="EMBL/GenBank/DDBJ databases">
        <authorList>
            <consortium name="DOE Joint Genome Institute"/>
            <person name="Ahrendt S."/>
            <person name="Riley R."/>
            <person name="Andreopoulos W."/>
            <person name="Labutti K."/>
            <person name="Pangilinan J."/>
            <person name="Ruiz-Duenas F.J."/>
            <person name="Barrasa J.M."/>
            <person name="Sanchez-Garcia M."/>
            <person name="Camarero S."/>
            <person name="Miyauchi S."/>
            <person name="Serrano A."/>
            <person name="Linde D."/>
            <person name="Babiker R."/>
            <person name="Drula E."/>
            <person name="Ayuso-Fernandez I."/>
            <person name="Pacheco R."/>
            <person name="Padilla G."/>
            <person name="Ferreira P."/>
            <person name="Barriuso J."/>
            <person name="Kellner H."/>
            <person name="Castanera R."/>
            <person name="Alfaro M."/>
            <person name="Ramirez L."/>
            <person name="Pisabarro A.G."/>
            <person name="Kuo A."/>
            <person name="Tritt A."/>
            <person name="Lipzen A."/>
            <person name="He G."/>
            <person name="Yan M."/>
            <person name="Ng V."/>
            <person name="Cullen D."/>
            <person name="Martin F."/>
            <person name="Rosso M.-N."/>
            <person name="Henrissat B."/>
            <person name="Hibbett D."/>
            <person name="Martinez A.T."/>
            <person name="Grigoriev I.V."/>
        </authorList>
    </citation>
    <scope>NUCLEOTIDE SEQUENCE</scope>
    <source>
        <strain evidence="2">CIRM-BRFM 674</strain>
    </source>
</reference>
<dbReference type="Proteomes" id="UP000807469">
    <property type="component" value="Unassembled WGS sequence"/>
</dbReference>
<comment type="caution">
    <text evidence="2">The sequence shown here is derived from an EMBL/GenBank/DDBJ whole genome shotgun (WGS) entry which is preliminary data.</text>
</comment>
<proteinExistence type="predicted"/>
<accession>A0A9P5YQH4</accession>
<dbReference type="AlphaFoldDB" id="A0A9P5YQH4"/>
<evidence type="ECO:0000313" key="3">
    <source>
        <dbReference type="Proteomes" id="UP000807469"/>
    </source>
</evidence>
<evidence type="ECO:0000256" key="1">
    <source>
        <dbReference type="SAM" id="MobiDB-lite"/>
    </source>
</evidence>
<feature type="region of interest" description="Disordered" evidence="1">
    <location>
        <begin position="86"/>
        <end position="110"/>
    </location>
</feature>
<evidence type="ECO:0000313" key="2">
    <source>
        <dbReference type="EMBL" id="KAF9473599.1"/>
    </source>
</evidence>
<dbReference type="EMBL" id="MU155430">
    <property type="protein sequence ID" value="KAF9473599.1"/>
    <property type="molecule type" value="Genomic_DNA"/>
</dbReference>
<keyword evidence="3" id="KW-1185">Reference proteome</keyword>
<sequence>MSYHHILSFGFRWGCLEYLRGNNHYTDSNDVITGHSIWVCETKAEKYLVNHRDVDNFIAAFFNGTLLSQPNLYTVVNGNVEDIRSTLSRDAPDSHDRTSNSTIDDLTDSIEPAVEDDISSSNRNIASPWDAERFRAEMSRAWITPHLAAHSRSNRNPAYSNGYTCINSNNVSINSNNVNTAIWDSSLPTGRMPRVPIPPGTRISNSYNANSNNINSLIVGDTFWVNGQLQRGPGVMSGRGRIISNIPSSPSYIQPQIVASNVTEIPDSPSGVSLASSNVAAAAPVTPSPPVTPASIIFTTFSTPAPPIAPTPSVGPSIALAPSIRVTPSIPVASTTSLTPFPSITSGTATEIRPKSSGNRFCKLLKITFKALVRALVAKKVKAYNRAERPKLQIEIPQEAEIARSSERVVLLTIVRVLFFFRARHED</sequence>
<gene>
    <name evidence="2" type="ORF">BDN70DRAFT_997568</name>
</gene>
<organism evidence="2 3">
    <name type="scientific">Pholiota conissans</name>
    <dbReference type="NCBI Taxonomy" id="109636"/>
    <lineage>
        <taxon>Eukaryota</taxon>
        <taxon>Fungi</taxon>
        <taxon>Dikarya</taxon>
        <taxon>Basidiomycota</taxon>
        <taxon>Agaricomycotina</taxon>
        <taxon>Agaricomycetes</taxon>
        <taxon>Agaricomycetidae</taxon>
        <taxon>Agaricales</taxon>
        <taxon>Agaricineae</taxon>
        <taxon>Strophariaceae</taxon>
        <taxon>Pholiota</taxon>
    </lineage>
</organism>
<protein>
    <submittedName>
        <fullName evidence="2">Uncharacterized protein</fullName>
    </submittedName>
</protein>
<name>A0A9P5YQH4_9AGAR</name>